<accession>A0AAV8X8U8</accession>
<name>A0AAV8X8U8_9CUCU</name>
<reference evidence="1" key="1">
    <citation type="journal article" date="2023" name="Insect Mol. Biol.">
        <title>Genome sequencing provides insights into the evolution of gene families encoding plant cell wall-degrading enzymes in longhorned beetles.</title>
        <authorList>
            <person name="Shin N.R."/>
            <person name="Okamura Y."/>
            <person name="Kirsch R."/>
            <person name="Pauchet Y."/>
        </authorList>
    </citation>
    <scope>NUCLEOTIDE SEQUENCE</scope>
    <source>
        <strain evidence="1">RBIC_L_NR</strain>
    </source>
</reference>
<comment type="caution">
    <text evidence="1">The sequence shown here is derived from an EMBL/GenBank/DDBJ whole genome shotgun (WGS) entry which is preliminary data.</text>
</comment>
<proteinExistence type="predicted"/>
<sequence length="76" mass="9032">MFRIIPIPERNRKLVQAREFSNMSDDQKCMLKWKYLMERCAVRIAVLFMGKQNPIISVLNITQANTFEVARRLPVY</sequence>
<gene>
    <name evidence="1" type="ORF">NQ314_013088</name>
</gene>
<dbReference type="AlphaFoldDB" id="A0AAV8X8U8"/>
<evidence type="ECO:0000313" key="2">
    <source>
        <dbReference type="Proteomes" id="UP001162156"/>
    </source>
</evidence>
<evidence type="ECO:0000313" key="1">
    <source>
        <dbReference type="EMBL" id="KAJ8934929.1"/>
    </source>
</evidence>
<dbReference type="EMBL" id="JANEYF010003651">
    <property type="protein sequence ID" value="KAJ8934929.1"/>
    <property type="molecule type" value="Genomic_DNA"/>
</dbReference>
<protein>
    <submittedName>
        <fullName evidence="1">Uncharacterized protein</fullName>
    </submittedName>
</protein>
<dbReference type="Proteomes" id="UP001162156">
    <property type="component" value="Unassembled WGS sequence"/>
</dbReference>
<keyword evidence="2" id="KW-1185">Reference proteome</keyword>
<organism evidence="1 2">
    <name type="scientific">Rhamnusium bicolor</name>
    <dbReference type="NCBI Taxonomy" id="1586634"/>
    <lineage>
        <taxon>Eukaryota</taxon>
        <taxon>Metazoa</taxon>
        <taxon>Ecdysozoa</taxon>
        <taxon>Arthropoda</taxon>
        <taxon>Hexapoda</taxon>
        <taxon>Insecta</taxon>
        <taxon>Pterygota</taxon>
        <taxon>Neoptera</taxon>
        <taxon>Endopterygota</taxon>
        <taxon>Coleoptera</taxon>
        <taxon>Polyphaga</taxon>
        <taxon>Cucujiformia</taxon>
        <taxon>Chrysomeloidea</taxon>
        <taxon>Cerambycidae</taxon>
        <taxon>Lepturinae</taxon>
        <taxon>Rhagiini</taxon>
        <taxon>Rhamnusium</taxon>
    </lineage>
</organism>